<dbReference type="EMBL" id="QJNU01000112">
    <property type="protein sequence ID" value="RYP06914.1"/>
    <property type="molecule type" value="Genomic_DNA"/>
</dbReference>
<gene>
    <name evidence="2" type="ORF">DL764_002862</name>
</gene>
<reference evidence="2 3" key="1">
    <citation type="submission" date="2018-06" db="EMBL/GenBank/DDBJ databases">
        <title>Complete Genomes of Monosporascus.</title>
        <authorList>
            <person name="Robinson A.J."/>
            <person name="Natvig D.O."/>
        </authorList>
    </citation>
    <scope>NUCLEOTIDE SEQUENCE [LARGE SCALE GENOMIC DNA]</scope>
    <source>
        <strain evidence="2 3">CBS 110550</strain>
    </source>
</reference>
<proteinExistence type="predicted"/>
<evidence type="ECO:0000256" key="1">
    <source>
        <dbReference type="SAM" id="MobiDB-lite"/>
    </source>
</evidence>
<evidence type="ECO:0000313" key="2">
    <source>
        <dbReference type="EMBL" id="RYP06914.1"/>
    </source>
</evidence>
<organism evidence="2 3">
    <name type="scientific">Monosporascus ibericus</name>
    <dbReference type="NCBI Taxonomy" id="155417"/>
    <lineage>
        <taxon>Eukaryota</taxon>
        <taxon>Fungi</taxon>
        <taxon>Dikarya</taxon>
        <taxon>Ascomycota</taxon>
        <taxon>Pezizomycotina</taxon>
        <taxon>Sordariomycetes</taxon>
        <taxon>Xylariomycetidae</taxon>
        <taxon>Xylariales</taxon>
        <taxon>Xylariales incertae sedis</taxon>
        <taxon>Monosporascus</taxon>
    </lineage>
</organism>
<accession>A0A4Q4TLA4</accession>
<feature type="region of interest" description="Disordered" evidence="1">
    <location>
        <begin position="155"/>
        <end position="211"/>
    </location>
</feature>
<evidence type="ECO:0000313" key="3">
    <source>
        <dbReference type="Proteomes" id="UP000293360"/>
    </source>
</evidence>
<comment type="caution">
    <text evidence="2">The sequence shown here is derived from an EMBL/GenBank/DDBJ whole genome shotgun (WGS) entry which is preliminary data.</text>
</comment>
<sequence length="442" mass="48552">MISTHLVTRKMGLSRDLVPFSLDSQKSRRAFTEHVGAGNYQFRSARRYIMDDAVLLCSTGQEHIRQPPVSTVGVEMHETTNPGRHQASSSPYHLVLPSLRIGHHVPTAVCFVLRTGHALALTAVGLIAPDCSALPRRAVDHPWDGAEAAEAMGKRIQKRPIPASVSGRPPGPTNPGGNPDNPGGPEPTAGLEAGPRPSPPAEPDPSQNRVQCYHEGHPAERETLVVAAFSACSLWRRRTLRSGDFGTLTSQFGWDPVHEAGLNIVASIDVRENCQWTADLNKCQDQFMQIIDSCDTTTTADKRGGTMSNNCIQWRIDPQHNQDIEPPFTPEPEPDPEPESEPDRPVRPSRATHWPPVYHIWTWVLSRPNQGGVWLPPAYGTLGVAFSVEKYLVCGISGGWNVDLEENEMLEQMASITGVFGDTCNYRSETNFEDTVVESRVG</sequence>
<dbReference type="OrthoDB" id="4844944at2759"/>
<dbReference type="STRING" id="155417.A0A4Q4TLA4"/>
<name>A0A4Q4TLA4_9PEZI</name>
<feature type="region of interest" description="Disordered" evidence="1">
    <location>
        <begin position="320"/>
        <end position="349"/>
    </location>
</feature>
<keyword evidence="3" id="KW-1185">Reference proteome</keyword>
<dbReference type="AlphaFoldDB" id="A0A4Q4TLA4"/>
<protein>
    <submittedName>
        <fullName evidence="2">Uncharacterized protein</fullName>
    </submittedName>
</protein>
<dbReference type="Proteomes" id="UP000293360">
    <property type="component" value="Unassembled WGS sequence"/>
</dbReference>
<feature type="compositionally biased region" description="Low complexity" evidence="1">
    <location>
        <begin position="175"/>
        <end position="187"/>
    </location>
</feature>